<keyword evidence="2" id="KW-1185">Reference proteome</keyword>
<evidence type="ECO:0008006" key="3">
    <source>
        <dbReference type="Google" id="ProtNLM"/>
    </source>
</evidence>
<accession>A0ABU8S4X9</accession>
<evidence type="ECO:0000313" key="2">
    <source>
        <dbReference type="Proteomes" id="UP001379235"/>
    </source>
</evidence>
<evidence type="ECO:0000313" key="1">
    <source>
        <dbReference type="EMBL" id="MEJ6008646.1"/>
    </source>
</evidence>
<organism evidence="1 2">
    <name type="scientific">Novosphingobium aquae</name>
    <dbReference type="NCBI Taxonomy" id="3133435"/>
    <lineage>
        <taxon>Bacteria</taxon>
        <taxon>Pseudomonadati</taxon>
        <taxon>Pseudomonadota</taxon>
        <taxon>Alphaproteobacteria</taxon>
        <taxon>Sphingomonadales</taxon>
        <taxon>Sphingomonadaceae</taxon>
        <taxon>Novosphingobium</taxon>
    </lineage>
</organism>
<comment type="caution">
    <text evidence="1">The sequence shown here is derived from an EMBL/GenBank/DDBJ whole genome shotgun (WGS) entry which is preliminary data.</text>
</comment>
<dbReference type="EMBL" id="JBBHJY010000001">
    <property type="protein sequence ID" value="MEJ6008646.1"/>
    <property type="molecule type" value="Genomic_DNA"/>
</dbReference>
<gene>
    <name evidence="1" type="ORF">WG900_01810</name>
</gene>
<proteinExistence type="predicted"/>
<sequence>MTAPLDLIAAERARQVEKFGHSPEADRALPIRHLPLEAQRYLTQAIEDLHFRREGWEQHAIRKLAQAGALICAAIDRIEAEQQPGDPI</sequence>
<dbReference type="RefSeq" id="WP_339964247.1">
    <property type="nucleotide sequence ID" value="NZ_JBBHJY010000001.1"/>
</dbReference>
<name>A0ABU8S4X9_9SPHN</name>
<reference evidence="1 2" key="1">
    <citation type="submission" date="2024-03" db="EMBL/GenBank/DDBJ databases">
        <authorList>
            <person name="Jo J.-H."/>
        </authorList>
    </citation>
    <scope>NUCLEOTIDE SEQUENCE [LARGE SCALE GENOMIC DNA]</scope>
    <source>
        <strain evidence="1 2">AS3R-12</strain>
    </source>
</reference>
<protein>
    <recommendedName>
        <fullName evidence="3">dATP/dGTP diphosphohydrolase N-terminal domain-containing protein</fullName>
    </recommendedName>
</protein>
<dbReference type="Proteomes" id="UP001379235">
    <property type="component" value="Unassembled WGS sequence"/>
</dbReference>